<organism evidence="3 4">
    <name type="scientific">Halorubellus litoreus</name>
    <dbReference type="NCBI Taxonomy" id="755308"/>
    <lineage>
        <taxon>Archaea</taxon>
        <taxon>Methanobacteriati</taxon>
        <taxon>Methanobacteriota</taxon>
        <taxon>Stenosarchaea group</taxon>
        <taxon>Halobacteria</taxon>
        <taxon>Halobacteriales</taxon>
        <taxon>Halorubellaceae</taxon>
        <taxon>Halorubellus</taxon>
    </lineage>
</organism>
<keyword evidence="4" id="KW-1185">Reference proteome</keyword>
<evidence type="ECO:0000259" key="2">
    <source>
        <dbReference type="Pfam" id="PF25921"/>
    </source>
</evidence>
<feature type="domain" description="DUF7967" evidence="2">
    <location>
        <begin position="6"/>
        <end position="90"/>
    </location>
</feature>
<proteinExistence type="predicted"/>
<comment type="caution">
    <text evidence="3">The sequence shown here is derived from an EMBL/GenBank/DDBJ whole genome shotgun (WGS) entry which is preliminary data.</text>
</comment>
<accession>A0ABD5VAT0</accession>
<dbReference type="RefSeq" id="WP_336349431.1">
    <property type="nucleotide sequence ID" value="NZ_JAZAQL010000001.1"/>
</dbReference>
<dbReference type="AlphaFoldDB" id="A0ABD5VAT0"/>
<dbReference type="Pfam" id="PF25921">
    <property type="entry name" value="DUF7967"/>
    <property type="match status" value="1"/>
</dbReference>
<name>A0ABD5VAT0_9EURY</name>
<evidence type="ECO:0000256" key="1">
    <source>
        <dbReference type="SAM" id="MobiDB-lite"/>
    </source>
</evidence>
<feature type="compositionally biased region" description="Basic and acidic residues" evidence="1">
    <location>
        <begin position="68"/>
        <end position="91"/>
    </location>
</feature>
<dbReference type="EMBL" id="JBHSXN010000001">
    <property type="protein sequence ID" value="MFC6952455.1"/>
    <property type="molecule type" value="Genomic_DNA"/>
</dbReference>
<protein>
    <recommendedName>
        <fullName evidence="2">DUF7967 domain-containing protein</fullName>
    </recommendedName>
</protein>
<evidence type="ECO:0000313" key="3">
    <source>
        <dbReference type="EMBL" id="MFC6952455.1"/>
    </source>
</evidence>
<dbReference type="InterPro" id="IPR058273">
    <property type="entry name" value="DUF7967"/>
</dbReference>
<gene>
    <name evidence="3" type="ORF">ACFQGB_06230</name>
</gene>
<dbReference type="Proteomes" id="UP001596395">
    <property type="component" value="Unassembled WGS sequence"/>
</dbReference>
<sequence>MTDSDADDVRCWLVEREYTDKGLVTLVYAEPGGERAAVMQRSSNMLARQDVTAAVDVEVDELEPVDDPATRDRYATEVERTSESHAPDDAL</sequence>
<reference evidence="3 4" key="1">
    <citation type="journal article" date="2019" name="Int. J. Syst. Evol. Microbiol.">
        <title>The Global Catalogue of Microorganisms (GCM) 10K type strain sequencing project: providing services to taxonomists for standard genome sequencing and annotation.</title>
        <authorList>
            <consortium name="The Broad Institute Genomics Platform"/>
            <consortium name="The Broad Institute Genome Sequencing Center for Infectious Disease"/>
            <person name="Wu L."/>
            <person name="Ma J."/>
        </authorList>
    </citation>
    <scope>NUCLEOTIDE SEQUENCE [LARGE SCALE GENOMIC DNA]</scope>
    <source>
        <strain evidence="3 4">GX26</strain>
    </source>
</reference>
<feature type="region of interest" description="Disordered" evidence="1">
    <location>
        <begin position="61"/>
        <end position="91"/>
    </location>
</feature>
<evidence type="ECO:0000313" key="4">
    <source>
        <dbReference type="Proteomes" id="UP001596395"/>
    </source>
</evidence>